<dbReference type="Gene3D" id="3.40.50.2300">
    <property type="match status" value="2"/>
</dbReference>
<dbReference type="PANTHER" id="PTHR46847:SF1">
    <property type="entry name" value="D-ALLOSE-BINDING PERIPLASMIC PROTEIN-RELATED"/>
    <property type="match status" value="1"/>
</dbReference>
<evidence type="ECO:0000313" key="7">
    <source>
        <dbReference type="Proteomes" id="UP001170481"/>
    </source>
</evidence>
<evidence type="ECO:0000259" key="5">
    <source>
        <dbReference type="Pfam" id="PF13407"/>
    </source>
</evidence>
<evidence type="ECO:0000256" key="2">
    <source>
        <dbReference type="ARBA" id="ARBA00007639"/>
    </source>
</evidence>
<name>A0AAP4WW18_9GAMM</name>
<comment type="subcellular location">
    <subcellularLocation>
        <location evidence="1">Cell envelope</location>
    </subcellularLocation>
</comment>
<evidence type="ECO:0000256" key="3">
    <source>
        <dbReference type="ARBA" id="ARBA00022729"/>
    </source>
</evidence>
<evidence type="ECO:0000313" key="6">
    <source>
        <dbReference type="EMBL" id="MDO6670567.1"/>
    </source>
</evidence>
<keyword evidence="3 4" id="KW-0732">Signal</keyword>
<accession>A0AAP4WW18</accession>
<dbReference type="PANTHER" id="PTHR46847">
    <property type="entry name" value="D-ALLOSE-BINDING PERIPLASMIC PROTEIN-RELATED"/>
    <property type="match status" value="1"/>
</dbReference>
<dbReference type="InterPro" id="IPR028082">
    <property type="entry name" value="Peripla_BP_I"/>
</dbReference>
<feature type="chain" id="PRO_5043031895" evidence="4">
    <location>
        <begin position="32"/>
        <end position="300"/>
    </location>
</feature>
<feature type="signal peptide" evidence="4">
    <location>
        <begin position="1"/>
        <end position="31"/>
    </location>
</feature>
<dbReference type="RefSeq" id="WP_107334719.1">
    <property type="nucleotide sequence ID" value="NZ_JAUORK010000001.1"/>
</dbReference>
<proteinExistence type="inferred from homology"/>
<comment type="similarity">
    <text evidence="2">Belongs to the bacterial solute-binding protein 2 family.</text>
</comment>
<dbReference type="GO" id="GO:0030313">
    <property type="term" value="C:cell envelope"/>
    <property type="evidence" value="ECO:0007669"/>
    <property type="project" value="UniProtKB-SubCell"/>
</dbReference>
<organism evidence="6 7">
    <name type="scientific">Cobetia amphilecti</name>
    <dbReference type="NCBI Taxonomy" id="1055104"/>
    <lineage>
        <taxon>Bacteria</taxon>
        <taxon>Pseudomonadati</taxon>
        <taxon>Pseudomonadota</taxon>
        <taxon>Gammaproteobacteria</taxon>
        <taxon>Oceanospirillales</taxon>
        <taxon>Halomonadaceae</taxon>
        <taxon>Cobetia</taxon>
    </lineage>
</organism>
<dbReference type="GO" id="GO:0055085">
    <property type="term" value="P:transmembrane transport"/>
    <property type="evidence" value="ECO:0007669"/>
    <property type="project" value="UniProtKB-ARBA"/>
</dbReference>
<gene>
    <name evidence="6" type="primary">rbsB</name>
    <name evidence="6" type="ORF">Q4535_00410</name>
</gene>
<dbReference type="GO" id="GO:0030246">
    <property type="term" value="F:carbohydrate binding"/>
    <property type="evidence" value="ECO:0007669"/>
    <property type="project" value="UniProtKB-ARBA"/>
</dbReference>
<dbReference type="NCBIfam" id="NF007936">
    <property type="entry name" value="PRK10653.1"/>
    <property type="match status" value="1"/>
</dbReference>
<dbReference type="Pfam" id="PF13407">
    <property type="entry name" value="Peripla_BP_4"/>
    <property type="match status" value="1"/>
</dbReference>
<dbReference type="CDD" id="cd06323">
    <property type="entry name" value="PBP1_ribose_binding"/>
    <property type="match status" value="1"/>
</dbReference>
<feature type="domain" description="Periplasmic binding protein" evidence="5">
    <location>
        <begin position="34"/>
        <end position="285"/>
    </location>
</feature>
<dbReference type="InterPro" id="IPR025997">
    <property type="entry name" value="SBP_2_dom"/>
</dbReference>
<dbReference type="Proteomes" id="UP001170481">
    <property type="component" value="Unassembled WGS sequence"/>
</dbReference>
<dbReference type="SUPFAM" id="SSF53822">
    <property type="entry name" value="Periplasmic binding protein-like I"/>
    <property type="match status" value="1"/>
</dbReference>
<dbReference type="AlphaFoldDB" id="A0AAP4WW18"/>
<dbReference type="EMBL" id="JAUORK010000001">
    <property type="protein sequence ID" value="MDO6670567.1"/>
    <property type="molecule type" value="Genomic_DNA"/>
</dbReference>
<reference evidence="6" key="1">
    <citation type="submission" date="2023-07" db="EMBL/GenBank/DDBJ databases">
        <title>Genome content predicts the carbon catabolic preferences of heterotrophic bacteria.</title>
        <authorList>
            <person name="Gralka M."/>
        </authorList>
    </citation>
    <scope>NUCLEOTIDE SEQUENCE</scope>
    <source>
        <strain evidence="6">C2R13</strain>
    </source>
</reference>
<evidence type="ECO:0000256" key="4">
    <source>
        <dbReference type="SAM" id="SignalP"/>
    </source>
</evidence>
<sequence length="300" mass="30991">MKKNGKLLTSTLTTAITAAGLSLMPVQSAMADKIALVVSTLNNPFFVSLQQGAKDKAEELGHELIVLDSGDDAARELSNVEDALSRGVDLLLINPTDSDAVVSSVRTANGRNVPVVTLDRSANGGRVAAHVASDNVAGGELAGNFIAEKLAGKGEIVQLEGVAGASATRDRGEGFMKAIDGQSGLSLVATQPANFNRTQGLNVMENLLQAHPGVNAVFAQNDEMALGAQRALQAAGKDILLVGFDGTDEGIKAVQAGKMDATVAQQPALIGSLGVDTADKLLKDEDVEKTISVPLKLITE</sequence>
<protein>
    <submittedName>
        <fullName evidence="6">Ribose ABC transporter substrate-binding protein RbsB</fullName>
    </submittedName>
</protein>
<evidence type="ECO:0000256" key="1">
    <source>
        <dbReference type="ARBA" id="ARBA00004196"/>
    </source>
</evidence>
<comment type="caution">
    <text evidence="6">The sequence shown here is derived from an EMBL/GenBank/DDBJ whole genome shotgun (WGS) entry which is preliminary data.</text>
</comment>